<evidence type="ECO:0000256" key="1">
    <source>
        <dbReference type="SAM" id="MobiDB-lite"/>
    </source>
</evidence>
<evidence type="ECO:0000256" key="2">
    <source>
        <dbReference type="SAM" id="SignalP"/>
    </source>
</evidence>
<keyword evidence="3" id="KW-1185">Reference proteome</keyword>
<evidence type="ECO:0000313" key="3">
    <source>
        <dbReference type="Proteomes" id="UP000050741"/>
    </source>
</evidence>
<organism evidence="3 4">
    <name type="scientific">Globodera pallida</name>
    <name type="common">Potato cyst nematode worm</name>
    <name type="synonym">Heterodera pallida</name>
    <dbReference type="NCBI Taxonomy" id="36090"/>
    <lineage>
        <taxon>Eukaryota</taxon>
        <taxon>Metazoa</taxon>
        <taxon>Ecdysozoa</taxon>
        <taxon>Nematoda</taxon>
        <taxon>Chromadorea</taxon>
        <taxon>Rhabditida</taxon>
        <taxon>Tylenchina</taxon>
        <taxon>Tylenchomorpha</taxon>
        <taxon>Tylenchoidea</taxon>
        <taxon>Heteroderidae</taxon>
        <taxon>Heteroderinae</taxon>
        <taxon>Globodera</taxon>
    </lineage>
</organism>
<dbReference type="Proteomes" id="UP000050741">
    <property type="component" value="Unassembled WGS sequence"/>
</dbReference>
<evidence type="ECO:0000313" key="4">
    <source>
        <dbReference type="WBParaSite" id="GPLIN_000033200"/>
    </source>
</evidence>
<protein>
    <submittedName>
        <fullName evidence="4">Transmembrane protein</fullName>
    </submittedName>
</protein>
<sequence length="189" mass="20797">MRTLLYAFLLLQLLLAPEALSVFSGDAQELGQPFADQREFGTVPLGEMAKRRRRRFSKLKAIALGAAAGLATAVVVKHAGRITGAVPRAAPNTDSNPASTWPNDVRTDRWCAAQSLAELDNDEDDGCEQYCSNRIAFTFLYKYKLKGKENAVGPEFHSSMPPQPKNEWDKRSAPCASNPSRSKELIKVT</sequence>
<accession>A0A183BIA3</accession>
<feature type="chain" id="PRO_5008146194" evidence="2">
    <location>
        <begin position="22"/>
        <end position="189"/>
    </location>
</feature>
<reference evidence="4" key="2">
    <citation type="submission" date="2016-06" db="UniProtKB">
        <authorList>
            <consortium name="WormBaseParasite"/>
        </authorList>
    </citation>
    <scope>IDENTIFICATION</scope>
</reference>
<keyword evidence="2" id="KW-0732">Signal</keyword>
<reference evidence="3" key="1">
    <citation type="submission" date="2014-05" db="EMBL/GenBank/DDBJ databases">
        <title>The genome and life-stage specific transcriptomes of Globodera pallida elucidate key aspects of plant parasitism by a cyst nematode.</title>
        <authorList>
            <person name="Cotton J.A."/>
            <person name="Lilley C.J."/>
            <person name="Jones L.M."/>
            <person name="Kikuchi T."/>
            <person name="Reid A.J."/>
            <person name="Thorpe P."/>
            <person name="Tsai I.J."/>
            <person name="Beasley H."/>
            <person name="Blok V."/>
            <person name="Cock P.J.A."/>
            <person name="Van den Akker S.E."/>
            <person name="Holroyd N."/>
            <person name="Hunt M."/>
            <person name="Mantelin S."/>
            <person name="Naghra H."/>
            <person name="Pain A."/>
            <person name="Palomares-Rius J.E."/>
            <person name="Zarowiecki M."/>
            <person name="Berriman M."/>
            <person name="Jones J.T."/>
            <person name="Urwin P.E."/>
        </authorList>
    </citation>
    <scope>NUCLEOTIDE SEQUENCE [LARGE SCALE GENOMIC DNA]</scope>
    <source>
        <strain evidence="3">Lindley</strain>
    </source>
</reference>
<name>A0A183BIA3_GLOPA</name>
<feature type="region of interest" description="Disordered" evidence="1">
    <location>
        <begin position="152"/>
        <end position="189"/>
    </location>
</feature>
<dbReference type="AlphaFoldDB" id="A0A183BIA3"/>
<dbReference type="WBParaSite" id="GPLIN_000033200">
    <property type="protein sequence ID" value="GPLIN_000033200"/>
    <property type="gene ID" value="GPLIN_000033200"/>
</dbReference>
<feature type="signal peptide" evidence="2">
    <location>
        <begin position="1"/>
        <end position="21"/>
    </location>
</feature>
<proteinExistence type="predicted"/>